<dbReference type="Proteomes" id="UP000734823">
    <property type="component" value="Unassembled WGS sequence"/>
</dbReference>
<dbReference type="RefSeq" id="WP_187221645.1">
    <property type="nucleotide sequence ID" value="NZ_JABVED010000010.1"/>
</dbReference>
<evidence type="ECO:0000256" key="1">
    <source>
        <dbReference type="ARBA" id="ARBA00006484"/>
    </source>
</evidence>
<keyword evidence="4" id="KW-1185">Reference proteome</keyword>
<dbReference type="PRINTS" id="PR00080">
    <property type="entry name" value="SDRFAMILY"/>
</dbReference>
<gene>
    <name evidence="3" type="ORF">GPZ80_18340</name>
</gene>
<dbReference type="InterPro" id="IPR057326">
    <property type="entry name" value="KR_dom"/>
</dbReference>
<protein>
    <submittedName>
        <fullName evidence="3">3-oxoacyl-ACP reductase</fullName>
    </submittedName>
</protein>
<organism evidence="3 4">
    <name type="scientific">Actinokineospora xionganensis</name>
    <dbReference type="NCBI Taxonomy" id="2684470"/>
    <lineage>
        <taxon>Bacteria</taxon>
        <taxon>Bacillati</taxon>
        <taxon>Actinomycetota</taxon>
        <taxon>Actinomycetes</taxon>
        <taxon>Pseudonocardiales</taxon>
        <taxon>Pseudonocardiaceae</taxon>
        <taxon>Actinokineospora</taxon>
    </lineage>
</organism>
<dbReference type="SUPFAM" id="SSF51735">
    <property type="entry name" value="NAD(P)-binding Rossmann-fold domains"/>
    <property type="match status" value="1"/>
</dbReference>
<dbReference type="EMBL" id="JABVED010000010">
    <property type="protein sequence ID" value="MBC6449130.1"/>
    <property type="molecule type" value="Genomic_DNA"/>
</dbReference>
<dbReference type="PROSITE" id="PS00061">
    <property type="entry name" value="ADH_SHORT"/>
    <property type="match status" value="1"/>
</dbReference>
<dbReference type="InterPro" id="IPR002347">
    <property type="entry name" value="SDR_fam"/>
</dbReference>
<dbReference type="InterPro" id="IPR020904">
    <property type="entry name" value="Sc_DH/Rdtase_CS"/>
</dbReference>
<evidence type="ECO:0000259" key="2">
    <source>
        <dbReference type="SMART" id="SM00822"/>
    </source>
</evidence>
<dbReference type="PANTHER" id="PTHR42760">
    <property type="entry name" value="SHORT-CHAIN DEHYDROGENASES/REDUCTASES FAMILY MEMBER"/>
    <property type="match status" value="1"/>
</dbReference>
<name>A0ABR7L8W9_9PSEU</name>
<accession>A0ABR7L8W9</accession>
<evidence type="ECO:0000313" key="4">
    <source>
        <dbReference type="Proteomes" id="UP000734823"/>
    </source>
</evidence>
<dbReference type="SMART" id="SM00822">
    <property type="entry name" value="PKS_KR"/>
    <property type="match status" value="1"/>
</dbReference>
<dbReference type="Gene3D" id="3.40.50.720">
    <property type="entry name" value="NAD(P)-binding Rossmann-like Domain"/>
    <property type="match status" value="2"/>
</dbReference>
<comment type="similarity">
    <text evidence="1">Belongs to the short-chain dehydrogenases/reductases (SDR) family.</text>
</comment>
<feature type="domain" description="Ketoreductase" evidence="2">
    <location>
        <begin position="208"/>
        <end position="389"/>
    </location>
</feature>
<dbReference type="NCBIfam" id="NF006110">
    <property type="entry name" value="PRK08261.1"/>
    <property type="match status" value="1"/>
</dbReference>
<reference evidence="3 4" key="1">
    <citation type="submission" date="2020-06" db="EMBL/GenBank/DDBJ databases">
        <title>Actinokineospora xiongansis sp. nov., isolated from soil of Baiyangdian.</title>
        <authorList>
            <person name="Zhang X."/>
        </authorList>
    </citation>
    <scope>NUCLEOTIDE SEQUENCE [LARGE SCALE GENOMIC DNA]</scope>
    <source>
        <strain evidence="3 4">HBU206404</strain>
    </source>
</reference>
<dbReference type="InterPro" id="IPR036291">
    <property type="entry name" value="NAD(P)-bd_dom_sf"/>
</dbReference>
<dbReference type="Pfam" id="PF13561">
    <property type="entry name" value="adh_short_C2"/>
    <property type="match status" value="1"/>
</dbReference>
<sequence>MTDRYQQFSTSGVGRLLVKRLGLPNPEPLRRYKSGEPALTGPALVGGTGRLVDAIGAVLKSAGIEVLTTPAGGDTQKYGGLVFDATGITDPTQLRALYDFFHPVMRSIAPSGRVVVLGTPPESATAPGEIIAQRSLEGFTRSVGKELKRGATAQLVYVQPGAEDKVESTLRFLLSAKSAYVDGQVIRIGTHGGAVTEPENWNAPLAGKVALVTGASRGIGAAIAEVLARDGAHVIALDIPAQGADLAKVANKVGGSTFQLDVTAADAPAKLIEYLKTRHDGVDIVVHNAGITRDKTLANMKEGAWDSVLAVNLTSQLKVNDALLAEGVLREGGRIIGVSSIAGIAGNLGQTNYGTSKAAVIGMVNAYADEYAAKGITINAVAPGFIETQMTAAVPLFIREAGRRMNSMAQGGLPVDVAETIAWYASPASGAVNGNVVRVCGQSLLGA</sequence>
<proteinExistence type="inferred from homology"/>
<comment type="caution">
    <text evidence="3">The sequence shown here is derived from an EMBL/GenBank/DDBJ whole genome shotgun (WGS) entry which is preliminary data.</text>
</comment>
<dbReference type="PANTHER" id="PTHR42760:SF78">
    <property type="entry name" value="3-OXOACYL-[ACYL-CARRIER-PROTEIN] REDUCTASE [NADH]"/>
    <property type="match status" value="1"/>
</dbReference>
<dbReference type="PRINTS" id="PR00081">
    <property type="entry name" value="GDHRDH"/>
</dbReference>
<evidence type="ECO:0000313" key="3">
    <source>
        <dbReference type="EMBL" id="MBC6449130.1"/>
    </source>
</evidence>